<evidence type="ECO:0000313" key="3">
    <source>
        <dbReference type="Proteomes" id="UP000075903"/>
    </source>
</evidence>
<dbReference type="InterPro" id="IPR010512">
    <property type="entry name" value="DUF1091"/>
</dbReference>
<accession>A0A182UQT0</accession>
<dbReference type="STRING" id="30066.A0A182UQT0"/>
<dbReference type="Proteomes" id="UP000075903">
    <property type="component" value="Unassembled WGS sequence"/>
</dbReference>
<keyword evidence="1" id="KW-0732">Signal</keyword>
<dbReference type="Pfam" id="PF06477">
    <property type="entry name" value="DUF1091"/>
    <property type="match status" value="1"/>
</dbReference>
<protein>
    <submittedName>
        <fullName evidence="2">Uncharacterized protein</fullName>
    </submittedName>
</protein>
<dbReference type="AlphaFoldDB" id="A0A182UQT0"/>
<feature type="signal peptide" evidence="1">
    <location>
        <begin position="1"/>
        <end position="31"/>
    </location>
</feature>
<sequence length="211" mass="24893">MTNAPTSIIMRTLRWSILLLLAMMLVHLSTGGPVSVMYERVEQLEGFNFMDSRKMLIRKYNRTVTILNGTLDLYHDIDDDYSFTVELAYSTLGNNQFIRSPFRIPLQKMCQFLNTTYRDYREFYRNMTNFPDAGTCPAEKKQYYIKNKVLDAKIFNDYFQAGLWKLTILLYEKGDLQASVVAVEMLFRVSREGLFNRPHLTCFPWWEEHDA</sequence>
<organism evidence="2 3">
    <name type="scientific">Anopheles merus</name>
    <name type="common">Mosquito</name>
    <dbReference type="NCBI Taxonomy" id="30066"/>
    <lineage>
        <taxon>Eukaryota</taxon>
        <taxon>Metazoa</taxon>
        <taxon>Ecdysozoa</taxon>
        <taxon>Arthropoda</taxon>
        <taxon>Hexapoda</taxon>
        <taxon>Insecta</taxon>
        <taxon>Pterygota</taxon>
        <taxon>Neoptera</taxon>
        <taxon>Endopterygota</taxon>
        <taxon>Diptera</taxon>
        <taxon>Nematocera</taxon>
        <taxon>Culicoidea</taxon>
        <taxon>Culicidae</taxon>
        <taxon>Anophelinae</taxon>
        <taxon>Anopheles</taxon>
    </lineage>
</organism>
<dbReference type="PANTHER" id="PTHR21112">
    <property type="entry name" value="CHEMOSENSORY PROTEIN A 29A-RELATED"/>
    <property type="match status" value="1"/>
</dbReference>
<dbReference type="EnsemblMetazoa" id="AMEM002023-RA">
    <property type="protein sequence ID" value="AMEM002023-PA"/>
    <property type="gene ID" value="AMEM002023"/>
</dbReference>
<proteinExistence type="predicted"/>
<dbReference type="PANTHER" id="PTHR21112:SF0">
    <property type="entry name" value="CHEMOSENSORY PROTEIN A 29A-RELATED"/>
    <property type="match status" value="1"/>
</dbReference>
<reference evidence="2" key="1">
    <citation type="submission" date="2020-05" db="UniProtKB">
        <authorList>
            <consortium name="EnsemblMetazoa"/>
        </authorList>
    </citation>
    <scope>IDENTIFICATION</scope>
    <source>
        <strain evidence="2">MAF</strain>
    </source>
</reference>
<evidence type="ECO:0000256" key="1">
    <source>
        <dbReference type="SAM" id="SignalP"/>
    </source>
</evidence>
<evidence type="ECO:0000313" key="2">
    <source>
        <dbReference type="EnsemblMetazoa" id="AMEM002023-PA"/>
    </source>
</evidence>
<name>A0A182UQT0_ANOME</name>
<feature type="chain" id="PRO_5008138560" evidence="1">
    <location>
        <begin position="32"/>
        <end position="211"/>
    </location>
</feature>
<dbReference type="VEuPathDB" id="VectorBase:AMEM002023"/>
<dbReference type="VEuPathDB" id="VectorBase:AMEM21_003399"/>
<keyword evidence="3" id="KW-1185">Reference proteome</keyword>